<dbReference type="GO" id="GO:0006364">
    <property type="term" value="P:rRNA processing"/>
    <property type="evidence" value="ECO:0007669"/>
    <property type="project" value="TreeGrafter"/>
</dbReference>
<feature type="region of interest" description="Disordered" evidence="5">
    <location>
        <begin position="734"/>
        <end position="766"/>
    </location>
</feature>
<dbReference type="EMBL" id="CAJPDQ010000007">
    <property type="protein sequence ID" value="CAF9912139.1"/>
    <property type="molecule type" value="Genomic_DNA"/>
</dbReference>
<evidence type="ECO:0000256" key="1">
    <source>
        <dbReference type="ARBA" id="ARBA00004123"/>
    </source>
</evidence>
<dbReference type="PANTHER" id="PTHR34105">
    <property type="entry name" value="PROLINE-, GLUTAMIC ACID- AND LEUCINE-RICH PROTEIN 1"/>
    <property type="match status" value="1"/>
</dbReference>
<dbReference type="SUPFAM" id="SSF48371">
    <property type="entry name" value="ARM repeat"/>
    <property type="match status" value="1"/>
</dbReference>
<feature type="compositionally biased region" description="Acidic residues" evidence="5">
    <location>
        <begin position="740"/>
        <end position="766"/>
    </location>
</feature>
<proteinExistence type="inferred from homology"/>
<evidence type="ECO:0000256" key="3">
    <source>
        <dbReference type="ARBA" id="ARBA00021502"/>
    </source>
</evidence>
<protein>
    <recommendedName>
        <fullName evidence="3">Pre-rRNA-processing protein RIX1</fullName>
    </recommendedName>
</protein>
<evidence type="ECO:0000256" key="4">
    <source>
        <dbReference type="ARBA" id="ARBA00023242"/>
    </source>
</evidence>
<dbReference type="InterPro" id="IPR016024">
    <property type="entry name" value="ARM-type_fold"/>
</dbReference>
<dbReference type="Pfam" id="PF08167">
    <property type="entry name" value="RIX1"/>
    <property type="match status" value="1"/>
</dbReference>
<name>A0A8H3ET31_9LECA</name>
<comment type="caution">
    <text evidence="7">The sequence shown here is derived from an EMBL/GenBank/DDBJ whole genome shotgun (WGS) entry which is preliminary data.</text>
</comment>
<keyword evidence="8" id="KW-1185">Reference proteome</keyword>
<comment type="subcellular location">
    <subcellularLocation>
        <location evidence="1">Nucleus</location>
    </subcellularLocation>
</comment>
<accession>A0A8H3ET31</accession>
<dbReference type="OrthoDB" id="20900at2759"/>
<evidence type="ECO:0000313" key="7">
    <source>
        <dbReference type="EMBL" id="CAF9912139.1"/>
    </source>
</evidence>
<evidence type="ECO:0000256" key="2">
    <source>
        <dbReference type="ARBA" id="ARBA00010511"/>
    </source>
</evidence>
<dbReference type="GO" id="GO:0005634">
    <property type="term" value="C:nucleus"/>
    <property type="evidence" value="ECO:0007669"/>
    <property type="project" value="UniProtKB-SubCell"/>
</dbReference>
<dbReference type="Proteomes" id="UP000664169">
    <property type="component" value="Unassembled WGS sequence"/>
</dbReference>
<sequence length="766" mass="84692">MITITDQIHALKYVTDTLSAARRDQLPQVIPSLTNHLTLCSEILCSKAQNPQIAASASSLVHKLRTQISSLLQDKSSQGRWAAVVLVKVTIESLTQHQEGWEFLRTSTAWIRGMLAILGKPDPIPTKTMTMIALTRIFLLTHGQPSLTREVTTPHLASFITVCLSLITTKPPGQTGGIKDQSDAYFETALQCLIRLLPNHPAAFRPFNNQIRLLISPLVAPTPSDLKTSNDTRNIALSQRSSTLARHFHALLPFCAAKNGASEEWRKYVSTILKQIGQTADRAFRAVHESDANDLGEASEEPASQIDDDLMLIGWHGVGAGCERIRGLLLLLSAYLTTKGNMSYQVPIKAIYEMAERLLSVTSPQSPVLGTRTEGVNRQFTREERESLYMMLPHVHTAALEVLSTMISRMSLLSFGIAEDLLEQIGWMVQRSSPTTELRSIVYKVMDQIAGMIGTSITAQKSTSISIIIRMACKDLIPEAKESRVLNSNRNGNISKPDYNADSFTSNAAYSLRKAKTLQTYQKNALLFLSTALLRLPAPTLSSVRPEIDRVAILLQHEKLQLTSILNRQIGSRHQNANLIPFLAKSHDPLVEALIHRRLGAVVGQENDPDDDGIESEMNDLPVEPEVVVPSFNSDLASSFRDVSPPKMHKVHKPEDVEFVNSKRTAESIDLANEVTQIDEIDHINKKARLHQETENQTPYAEAVKNTTMSNVDSKPAETEAQPNTIAIEIDMLDSGEANSDSDDSFEIPEIVVDLDDEDSEEEGQG</sequence>
<dbReference type="InterPro" id="IPR012583">
    <property type="entry name" value="RIX1_N"/>
</dbReference>
<feature type="domain" description="Pre-rRNA-processing protein RIX1 N-terminal" evidence="6">
    <location>
        <begin position="11"/>
        <end position="225"/>
    </location>
</feature>
<dbReference type="AlphaFoldDB" id="A0A8H3ET31"/>
<evidence type="ECO:0000259" key="6">
    <source>
        <dbReference type="Pfam" id="PF08167"/>
    </source>
</evidence>
<comment type="similarity">
    <text evidence="2">Belongs to the RIX1/PELP1 family.</text>
</comment>
<evidence type="ECO:0000313" key="8">
    <source>
        <dbReference type="Proteomes" id="UP000664169"/>
    </source>
</evidence>
<organism evidence="7 8">
    <name type="scientific">Gomphillus americanus</name>
    <dbReference type="NCBI Taxonomy" id="1940652"/>
    <lineage>
        <taxon>Eukaryota</taxon>
        <taxon>Fungi</taxon>
        <taxon>Dikarya</taxon>
        <taxon>Ascomycota</taxon>
        <taxon>Pezizomycotina</taxon>
        <taxon>Lecanoromycetes</taxon>
        <taxon>OSLEUM clade</taxon>
        <taxon>Ostropomycetidae</taxon>
        <taxon>Ostropales</taxon>
        <taxon>Graphidaceae</taxon>
        <taxon>Gomphilloideae</taxon>
        <taxon>Gomphillus</taxon>
    </lineage>
</organism>
<evidence type="ECO:0000256" key="5">
    <source>
        <dbReference type="SAM" id="MobiDB-lite"/>
    </source>
</evidence>
<dbReference type="PANTHER" id="PTHR34105:SF1">
    <property type="entry name" value="PROLINE-, GLUTAMIC ACID- AND LEUCINE-RICH PROTEIN 1"/>
    <property type="match status" value="1"/>
</dbReference>
<keyword evidence="4" id="KW-0539">Nucleus</keyword>
<gene>
    <name evidence="7" type="ORF">GOMPHAMPRED_007567</name>
</gene>
<reference evidence="7" key="1">
    <citation type="submission" date="2021-03" db="EMBL/GenBank/DDBJ databases">
        <authorList>
            <person name="Tagirdzhanova G."/>
        </authorList>
    </citation>
    <scope>NUCLEOTIDE SEQUENCE</scope>
</reference>